<dbReference type="SUPFAM" id="SSF52540">
    <property type="entry name" value="P-loop containing nucleoside triphosphate hydrolases"/>
    <property type="match status" value="1"/>
</dbReference>
<dbReference type="Pfam" id="PF00196">
    <property type="entry name" value="GerE"/>
    <property type="match status" value="1"/>
</dbReference>
<dbReference type="InterPro" id="IPR027417">
    <property type="entry name" value="P-loop_NTPase"/>
</dbReference>
<evidence type="ECO:0000256" key="1">
    <source>
        <dbReference type="ARBA" id="ARBA00022741"/>
    </source>
</evidence>
<feature type="domain" description="HTH luxR-type" evidence="3">
    <location>
        <begin position="851"/>
        <end position="912"/>
    </location>
</feature>
<keyword evidence="2 4" id="KW-0067">ATP-binding</keyword>
<dbReference type="Gene3D" id="1.10.10.10">
    <property type="entry name" value="Winged helix-like DNA-binding domain superfamily/Winged helix DNA-binding domain"/>
    <property type="match status" value="1"/>
</dbReference>
<dbReference type="InterPro" id="IPR041664">
    <property type="entry name" value="AAA_16"/>
</dbReference>
<accession>A0ABW2HU28</accession>
<evidence type="ECO:0000313" key="4">
    <source>
        <dbReference type="EMBL" id="MFC7276607.1"/>
    </source>
</evidence>
<evidence type="ECO:0000259" key="3">
    <source>
        <dbReference type="PROSITE" id="PS50043"/>
    </source>
</evidence>
<protein>
    <submittedName>
        <fullName evidence="4">ATP-binding protein</fullName>
    </submittedName>
</protein>
<dbReference type="PANTHER" id="PTHR16305:SF35">
    <property type="entry name" value="TRANSCRIPTIONAL ACTIVATOR DOMAIN"/>
    <property type="match status" value="1"/>
</dbReference>
<keyword evidence="1" id="KW-0547">Nucleotide-binding</keyword>
<dbReference type="RefSeq" id="WP_378971135.1">
    <property type="nucleotide sequence ID" value="NZ_JBHTBJ010000015.1"/>
</dbReference>
<gene>
    <name evidence="4" type="ORF">ACFQS1_21660</name>
</gene>
<dbReference type="InterPro" id="IPR003593">
    <property type="entry name" value="AAA+_ATPase"/>
</dbReference>
<dbReference type="SMART" id="SM00421">
    <property type="entry name" value="HTH_LUXR"/>
    <property type="match status" value="1"/>
</dbReference>
<dbReference type="EMBL" id="JBHTBJ010000015">
    <property type="protein sequence ID" value="MFC7276607.1"/>
    <property type="molecule type" value="Genomic_DNA"/>
</dbReference>
<dbReference type="GO" id="GO:0005524">
    <property type="term" value="F:ATP binding"/>
    <property type="evidence" value="ECO:0007669"/>
    <property type="project" value="UniProtKB-KW"/>
</dbReference>
<proteinExistence type="predicted"/>
<evidence type="ECO:0000256" key="2">
    <source>
        <dbReference type="ARBA" id="ARBA00022840"/>
    </source>
</evidence>
<sequence>MPRVLLQRDAEMAALDSRLGAVRAGTGRLILVEGPAGIGKSSLLAAAAQAAAAAGVCVLRASGGPLEHDAGWGIARQLFAPLRRGPEWDGLAVGAAALARRALDADGVEPALDGEAMHAAAHGLVWLACGLAERGPALLVVDDVHWADAPSLRWLLQLVRQIADLRLGILCAVRTGEPPGSPGLLADLLAAAAEPPVRPTPLGPAAVEAVVESRLPGAAPGFAEACHAATAGNPFLLGALIDHLHSERVPPTPETAARLSSFGPEQVGRAIERQLSRLPSGAETLARAFAVLGRGAPLRQAAELAGLDTDEAARLADRLRSAGLLNYRELTHPLVAAALYQGLPPGERALWHGRAAAILSRERADPEAVALHLLRSEPARDVETVRMLRAAADSAGRRGAPESAAAFLRRALAEPPPDPADEAEVRCRLGLVVAAQVGPEALGLLDSAVEMAVDPEQRSRIALSCARALGLAGYFVDAMRVCRRGLACAASSDPELVSRLQAELAGLACMRADGVAEAQGLIRHASDLALWRVCAAWAALCDNRPAAEVLPLLATEFPAEDADSILPTFAKFTLILYGEIEAARERCTALIDLARPRGWRIALAHGSFVRAMAHLAAGRIRDAEADARLAYDFKRLNSPAAALLWSIFPLAEALTELDELNDASAVLESAGVLPDGTIMTGLTLERRARLRLAQHRPADAHADLTAAAETWKQLNVQHPGLAAWRVDDCRALVALGDTEAARLLASEHLALASELGLPAPRAGGLRALAATLDHELAIGPLQEAAALLADSPFRLEYVRTLVDLGAALRRANHRAAARAPLGRAMVLAERCGMRLLARRCQDELRALGARPRGTAVALTPAEHRVATMAASGLSNREIAQQLYVTRRTVETHLTHVFQKLGCEARAQLAAHL</sequence>
<comment type="caution">
    <text evidence="4">The sequence shown here is derived from an EMBL/GenBank/DDBJ whole genome shotgun (WGS) entry which is preliminary data.</text>
</comment>
<dbReference type="PROSITE" id="PS50043">
    <property type="entry name" value="HTH_LUXR_2"/>
    <property type="match status" value="1"/>
</dbReference>
<name>A0ABW2HU28_9ACTN</name>
<keyword evidence="5" id="KW-1185">Reference proteome</keyword>
<dbReference type="SUPFAM" id="SSF46894">
    <property type="entry name" value="C-terminal effector domain of the bipartite response regulators"/>
    <property type="match status" value="1"/>
</dbReference>
<reference evidence="5" key="1">
    <citation type="journal article" date="2019" name="Int. J. Syst. Evol. Microbiol.">
        <title>The Global Catalogue of Microorganisms (GCM) 10K type strain sequencing project: providing services to taxonomists for standard genome sequencing and annotation.</title>
        <authorList>
            <consortium name="The Broad Institute Genomics Platform"/>
            <consortium name="The Broad Institute Genome Sequencing Center for Infectious Disease"/>
            <person name="Wu L."/>
            <person name="Ma J."/>
        </authorList>
    </citation>
    <scope>NUCLEOTIDE SEQUENCE [LARGE SCALE GENOMIC DNA]</scope>
    <source>
        <strain evidence="5">XZYJT-10</strain>
    </source>
</reference>
<dbReference type="SMART" id="SM00382">
    <property type="entry name" value="AAA"/>
    <property type="match status" value="1"/>
</dbReference>
<dbReference type="InterPro" id="IPR036388">
    <property type="entry name" value="WH-like_DNA-bd_sf"/>
</dbReference>
<evidence type="ECO:0000313" key="5">
    <source>
        <dbReference type="Proteomes" id="UP001596548"/>
    </source>
</evidence>
<dbReference type="InterPro" id="IPR016032">
    <property type="entry name" value="Sig_transdc_resp-reg_C-effctor"/>
</dbReference>
<dbReference type="PROSITE" id="PS00622">
    <property type="entry name" value="HTH_LUXR_1"/>
    <property type="match status" value="1"/>
</dbReference>
<dbReference type="PANTHER" id="PTHR16305">
    <property type="entry name" value="TESTICULAR SOLUBLE ADENYLYL CYCLASE"/>
    <property type="match status" value="1"/>
</dbReference>
<dbReference type="InterPro" id="IPR000792">
    <property type="entry name" value="Tscrpt_reg_LuxR_C"/>
</dbReference>
<dbReference type="Proteomes" id="UP001596548">
    <property type="component" value="Unassembled WGS sequence"/>
</dbReference>
<dbReference type="Pfam" id="PF13191">
    <property type="entry name" value="AAA_16"/>
    <property type="match status" value="1"/>
</dbReference>
<dbReference type="PRINTS" id="PR00038">
    <property type="entry name" value="HTHLUXR"/>
</dbReference>
<dbReference type="CDD" id="cd06170">
    <property type="entry name" value="LuxR_C_like"/>
    <property type="match status" value="1"/>
</dbReference>
<organism evidence="4 5">
    <name type="scientific">Paractinoplanes rhizophilus</name>
    <dbReference type="NCBI Taxonomy" id="1416877"/>
    <lineage>
        <taxon>Bacteria</taxon>
        <taxon>Bacillati</taxon>
        <taxon>Actinomycetota</taxon>
        <taxon>Actinomycetes</taxon>
        <taxon>Micromonosporales</taxon>
        <taxon>Micromonosporaceae</taxon>
        <taxon>Paractinoplanes</taxon>
    </lineage>
</organism>